<evidence type="ECO:0000256" key="6">
    <source>
        <dbReference type="ARBA" id="ARBA00022989"/>
    </source>
</evidence>
<dbReference type="Pfam" id="PF00528">
    <property type="entry name" value="BPD_transp_1"/>
    <property type="match status" value="1"/>
</dbReference>
<keyword evidence="5 8" id="KW-0812">Transmembrane</keyword>
<proteinExistence type="inferred from homology"/>
<evidence type="ECO:0000313" key="11">
    <source>
        <dbReference type="Proteomes" id="UP000326202"/>
    </source>
</evidence>
<feature type="domain" description="ABC transmembrane type-1" evidence="9">
    <location>
        <begin position="68"/>
        <end position="261"/>
    </location>
</feature>
<dbReference type="PANTHER" id="PTHR43848">
    <property type="entry name" value="PUTRESCINE TRANSPORT SYSTEM PERMEASE PROTEIN POTI"/>
    <property type="match status" value="1"/>
</dbReference>
<organism evidence="10 11">
    <name type="scientific">Hypericibacter terrae</name>
    <dbReference type="NCBI Taxonomy" id="2602015"/>
    <lineage>
        <taxon>Bacteria</taxon>
        <taxon>Pseudomonadati</taxon>
        <taxon>Pseudomonadota</taxon>
        <taxon>Alphaproteobacteria</taxon>
        <taxon>Rhodospirillales</taxon>
        <taxon>Dongiaceae</taxon>
        <taxon>Hypericibacter</taxon>
    </lineage>
</organism>
<dbReference type="KEGG" id="htq:FRZ44_49830"/>
<evidence type="ECO:0000313" key="10">
    <source>
        <dbReference type="EMBL" id="QEX19668.1"/>
    </source>
</evidence>
<keyword evidence="6 8" id="KW-1133">Transmembrane helix</keyword>
<feature type="transmembrane region" description="Helical" evidence="8">
    <location>
        <begin position="184"/>
        <end position="205"/>
    </location>
</feature>
<dbReference type="InterPro" id="IPR051789">
    <property type="entry name" value="Bact_Polyamine_Transport"/>
</dbReference>
<dbReference type="InterPro" id="IPR000515">
    <property type="entry name" value="MetI-like"/>
</dbReference>
<accession>A0A5J6MQ69</accession>
<comment type="subcellular location">
    <subcellularLocation>
        <location evidence="1 8">Cell membrane</location>
        <topology evidence="1 8">Multi-pass membrane protein</topology>
    </subcellularLocation>
</comment>
<dbReference type="SUPFAM" id="SSF161098">
    <property type="entry name" value="MetI-like"/>
    <property type="match status" value="1"/>
</dbReference>
<keyword evidence="3 8" id="KW-0813">Transport</keyword>
<feature type="transmembrane region" description="Helical" evidence="8">
    <location>
        <begin position="12"/>
        <end position="35"/>
    </location>
</feature>
<reference evidence="10 11" key="1">
    <citation type="submission" date="2019-08" db="EMBL/GenBank/DDBJ databases">
        <title>Hyperibacter terrae gen. nov., sp. nov. and Hyperibacter viscosus sp. nov., two new members in the family Rhodospirillaceae isolated from the rhizosphere of Hypericum perforatum.</title>
        <authorList>
            <person name="Noviana Z."/>
        </authorList>
    </citation>
    <scope>NUCLEOTIDE SEQUENCE [LARGE SCALE GENOMIC DNA]</scope>
    <source>
        <strain evidence="10 11">R5913</strain>
    </source>
</reference>
<keyword evidence="4" id="KW-1003">Cell membrane</keyword>
<keyword evidence="11" id="KW-1185">Reference proteome</keyword>
<dbReference type="RefSeq" id="WP_151179714.1">
    <property type="nucleotide sequence ID" value="NZ_CP042906.1"/>
</dbReference>
<sequence length="274" mass="29939">MTIERGKRWSHALIAAWTVAIVAFLYMPAVCGLLASLTSSRYFNFPITKWGLAWWGKTFASLEVRALLSTSITIALIVTAISVVLGFFAALAFARYDWRGRSIYQKIVLLPIFFPQSVLGLALLLWFSALGIETSWKTAVFAHLVWVVPVVTLVISIQVYSFDPALEEAAFDLGASRWQVLREVTLPVLWPGLFSGALFAFLLSWGNFPLSLYTDGADTTVPEYMYAKMVAGYTPGVPVLGTVSTVGAAILLLGGYAFILLVRRARAGSETGAP</sequence>
<feature type="transmembrane region" description="Helical" evidence="8">
    <location>
        <begin position="141"/>
        <end position="163"/>
    </location>
</feature>
<dbReference type="PANTHER" id="PTHR43848:SF2">
    <property type="entry name" value="PUTRESCINE TRANSPORT SYSTEM PERMEASE PROTEIN POTI"/>
    <property type="match status" value="1"/>
</dbReference>
<feature type="transmembrane region" description="Helical" evidence="8">
    <location>
        <begin position="108"/>
        <end position="129"/>
    </location>
</feature>
<dbReference type="AlphaFoldDB" id="A0A5J6MQ69"/>
<feature type="transmembrane region" description="Helical" evidence="8">
    <location>
        <begin position="239"/>
        <end position="262"/>
    </location>
</feature>
<dbReference type="Proteomes" id="UP000326202">
    <property type="component" value="Chromosome"/>
</dbReference>
<protein>
    <submittedName>
        <fullName evidence="10">Spermidine/putrescine ABC transporter permease</fullName>
    </submittedName>
</protein>
<dbReference type="OrthoDB" id="9809681at2"/>
<evidence type="ECO:0000256" key="7">
    <source>
        <dbReference type="ARBA" id="ARBA00023136"/>
    </source>
</evidence>
<evidence type="ECO:0000256" key="4">
    <source>
        <dbReference type="ARBA" id="ARBA00022475"/>
    </source>
</evidence>
<dbReference type="EMBL" id="CP042906">
    <property type="protein sequence ID" value="QEX19668.1"/>
    <property type="molecule type" value="Genomic_DNA"/>
</dbReference>
<dbReference type="CDD" id="cd06261">
    <property type="entry name" value="TM_PBP2"/>
    <property type="match status" value="1"/>
</dbReference>
<evidence type="ECO:0000256" key="3">
    <source>
        <dbReference type="ARBA" id="ARBA00022448"/>
    </source>
</evidence>
<dbReference type="PROSITE" id="PS50928">
    <property type="entry name" value="ABC_TM1"/>
    <property type="match status" value="1"/>
</dbReference>
<dbReference type="Gene3D" id="1.10.3720.10">
    <property type="entry name" value="MetI-like"/>
    <property type="match status" value="1"/>
</dbReference>
<dbReference type="GO" id="GO:0055085">
    <property type="term" value="P:transmembrane transport"/>
    <property type="evidence" value="ECO:0007669"/>
    <property type="project" value="InterPro"/>
</dbReference>
<name>A0A5J6MQ69_9PROT</name>
<feature type="transmembrane region" description="Helical" evidence="8">
    <location>
        <begin position="72"/>
        <end position="96"/>
    </location>
</feature>
<keyword evidence="7 8" id="KW-0472">Membrane</keyword>
<evidence type="ECO:0000256" key="5">
    <source>
        <dbReference type="ARBA" id="ARBA00022692"/>
    </source>
</evidence>
<dbReference type="InterPro" id="IPR035906">
    <property type="entry name" value="MetI-like_sf"/>
</dbReference>
<dbReference type="GO" id="GO:0005886">
    <property type="term" value="C:plasma membrane"/>
    <property type="evidence" value="ECO:0007669"/>
    <property type="project" value="UniProtKB-SubCell"/>
</dbReference>
<evidence type="ECO:0000256" key="1">
    <source>
        <dbReference type="ARBA" id="ARBA00004651"/>
    </source>
</evidence>
<evidence type="ECO:0000259" key="9">
    <source>
        <dbReference type="PROSITE" id="PS50928"/>
    </source>
</evidence>
<comment type="similarity">
    <text evidence="2">Belongs to the binding-protein-dependent transport system permease family. CysTW subfamily.</text>
</comment>
<gene>
    <name evidence="10" type="primary">potC</name>
    <name evidence="10" type="ORF">FRZ44_49830</name>
</gene>
<evidence type="ECO:0000256" key="2">
    <source>
        <dbReference type="ARBA" id="ARBA00007069"/>
    </source>
</evidence>
<evidence type="ECO:0000256" key="8">
    <source>
        <dbReference type="RuleBase" id="RU363032"/>
    </source>
</evidence>